<sequence length="263" mass="29233">MVNWNWPKSDNIKIRRLVGLLLFAGVVFAVLQWYSGRRLVNPATGRKQYIALTPQEEVRKGLHAAPQMAASFGGLHPDEAIRKRVKSVGNKLVARARPSLLPFKFDFHILADSSTINAFALPGGQIFITAGLLGKLKTDDQLAVVLGHEIGHVIGRHAGERLSEWNLIQGGADTDSLAKENDTASETEAYIASLAKMRYGLDDEQEADVFAIKLMRLAEYDPGAFPEITHLQTQESEMQKRPSYLTSHPGAIHWPDRIKEIMK</sequence>
<dbReference type="PANTHER" id="PTHR22726">
    <property type="entry name" value="METALLOENDOPEPTIDASE OMA1"/>
    <property type="match status" value="1"/>
</dbReference>
<evidence type="ECO:0000256" key="3">
    <source>
        <dbReference type="ARBA" id="ARBA00022801"/>
    </source>
</evidence>
<name>A0A916NM16_9BACT</name>
<keyword evidence="2" id="KW-0479">Metal-binding</keyword>
<reference evidence="8" key="1">
    <citation type="submission" date="2021-04" db="EMBL/GenBank/DDBJ databases">
        <authorList>
            <person name="Rodrigo-Torres L."/>
            <person name="Arahal R. D."/>
            <person name="Lucena T."/>
        </authorList>
    </citation>
    <scope>NUCLEOTIDE SEQUENCE</scope>
    <source>
        <strain evidence="8">CECT 9275</strain>
    </source>
</reference>
<evidence type="ECO:0000256" key="2">
    <source>
        <dbReference type="ARBA" id="ARBA00022723"/>
    </source>
</evidence>
<dbReference type="GO" id="GO:0004222">
    <property type="term" value="F:metalloendopeptidase activity"/>
    <property type="evidence" value="ECO:0007669"/>
    <property type="project" value="InterPro"/>
</dbReference>
<dbReference type="GO" id="GO:0016020">
    <property type="term" value="C:membrane"/>
    <property type="evidence" value="ECO:0007669"/>
    <property type="project" value="TreeGrafter"/>
</dbReference>
<dbReference type="Gene3D" id="3.30.2010.10">
    <property type="entry name" value="Metalloproteases ('zincins'), catalytic domain"/>
    <property type="match status" value="1"/>
</dbReference>
<dbReference type="AlphaFoldDB" id="A0A916NM16"/>
<dbReference type="InterPro" id="IPR001915">
    <property type="entry name" value="Peptidase_M48"/>
</dbReference>
<protein>
    <submittedName>
        <fullName evidence="8">Beta-barrel assembly-enhancing protease</fullName>
        <ecNumber evidence="8">3.4.-.-</ecNumber>
    </submittedName>
</protein>
<comment type="similarity">
    <text evidence="6">Belongs to the peptidase M48 family.</text>
</comment>
<dbReference type="GO" id="GO:0051603">
    <property type="term" value="P:proteolysis involved in protein catabolic process"/>
    <property type="evidence" value="ECO:0007669"/>
    <property type="project" value="TreeGrafter"/>
</dbReference>
<dbReference type="Proteomes" id="UP000680038">
    <property type="component" value="Unassembled WGS sequence"/>
</dbReference>
<evidence type="ECO:0000256" key="6">
    <source>
        <dbReference type="RuleBase" id="RU003983"/>
    </source>
</evidence>
<keyword evidence="4 6" id="KW-0862">Zinc</keyword>
<dbReference type="EC" id="3.4.-.-" evidence="8"/>
<evidence type="ECO:0000259" key="7">
    <source>
        <dbReference type="Pfam" id="PF01435"/>
    </source>
</evidence>
<organism evidence="8 9">
    <name type="scientific">Dyadobacter helix</name>
    <dbReference type="NCBI Taxonomy" id="2822344"/>
    <lineage>
        <taxon>Bacteria</taxon>
        <taxon>Pseudomonadati</taxon>
        <taxon>Bacteroidota</taxon>
        <taxon>Cytophagia</taxon>
        <taxon>Cytophagales</taxon>
        <taxon>Spirosomataceae</taxon>
        <taxon>Dyadobacter</taxon>
    </lineage>
</organism>
<dbReference type="RefSeq" id="WP_215239762.1">
    <property type="nucleotide sequence ID" value="NZ_CAJRAF010000002.1"/>
</dbReference>
<dbReference type="EMBL" id="CAJRAF010000002">
    <property type="protein sequence ID" value="CAG5003819.1"/>
    <property type="molecule type" value="Genomic_DNA"/>
</dbReference>
<gene>
    <name evidence="8" type="primary">bepA_4</name>
    <name evidence="8" type="ORF">DYBT9275_03235</name>
</gene>
<comment type="cofactor">
    <cofactor evidence="6">
        <name>Zn(2+)</name>
        <dbReference type="ChEBI" id="CHEBI:29105"/>
    </cofactor>
    <text evidence="6">Binds 1 zinc ion per subunit.</text>
</comment>
<accession>A0A916NM16</accession>
<evidence type="ECO:0000313" key="8">
    <source>
        <dbReference type="EMBL" id="CAG5003819.1"/>
    </source>
</evidence>
<dbReference type="PANTHER" id="PTHR22726:SF1">
    <property type="entry name" value="METALLOENDOPEPTIDASE OMA1, MITOCHONDRIAL"/>
    <property type="match status" value="1"/>
</dbReference>
<keyword evidence="3 6" id="KW-0378">Hydrolase</keyword>
<dbReference type="Pfam" id="PF01435">
    <property type="entry name" value="Peptidase_M48"/>
    <property type="match status" value="1"/>
</dbReference>
<feature type="domain" description="Peptidase M48" evidence="7">
    <location>
        <begin position="83"/>
        <end position="260"/>
    </location>
</feature>
<proteinExistence type="inferred from homology"/>
<keyword evidence="9" id="KW-1185">Reference proteome</keyword>
<evidence type="ECO:0000256" key="4">
    <source>
        <dbReference type="ARBA" id="ARBA00022833"/>
    </source>
</evidence>
<evidence type="ECO:0000313" key="9">
    <source>
        <dbReference type="Proteomes" id="UP000680038"/>
    </source>
</evidence>
<keyword evidence="1 6" id="KW-0645">Protease</keyword>
<comment type="caution">
    <text evidence="8">The sequence shown here is derived from an EMBL/GenBank/DDBJ whole genome shotgun (WGS) entry which is preliminary data.</text>
</comment>
<dbReference type="GO" id="GO:0046872">
    <property type="term" value="F:metal ion binding"/>
    <property type="evidence" value="ECO:0007669"/>
    <property type="project" value="UniProtKB-KW"/>
</dbReference>
<evidence type="ECO:0000256" key="1">
    <source>
        <dbReference type="ARBA" id="ARBA00022670"/>
    </source>
</evidence>
<dbReference type="InterPro" id="IPR051156">
    <property type="entry name" value="Mito/Outer_Membr_Metalloprot"/>
</dbReference>
<keyword evidence="5 6" id="KW-0482">Metalloprotease</keyword>
<evidence type="ECO:0000256" key="5">
    <source>
        <dbReference type="ARBA" id="ARBA00023049"/>
    </source>
</evidence>